<name>A0ABR1CI31_NECAM</name>
<dbReference type="EMBL" id="JAVFWL010000002">
    <property type="protein sequence ID" value="KAK6737427.1"/>
    <property type="molecule type" value="Genomic_DNA"/>
</dbReference>
<reference evidence="1 2" key="1">
    <citation type="submission" date="2023-08" db="EMBL/GenBank/DDBJ databases">
        <title>A Necator americanus chromosomal reference genome.</title>
        <authorList>
            <person name="Ilik V."/>
            <person name="Petrzelkova K.J."/>
            <person name="Pardy F."/>
            <person name="Fuh T."/>
            <person name="Niatou-Singa F.S."/>
            <person name="Gouil Q."/>
            <person name="Baker L."/>
            <person name="Ritchie M.E."/>
            <person name="Jex A.R."/>
            <person name="Gazzola D."/>
            <person name="Li H."/>
            <person name="Toshio Fujiwara R."/>
            <person name="Zhan B."/>
            <person name="Aroian R.V."/>
            <person name="Pafco B."/>
            <person name="Schwarz E.M."/>
        </authorList>
    </citation>
    <scope>NUCLEOTIDE SEQUENCE [LARGE SCALE GENOMIC DNA]</scope>
    <source>
        <strain evidence="1 2">Aroian</strain>
        <tissue evidence="1">Whole animal</tissue>
    </source>
</reference>
<proteinExistence type="predicted"/>
<gene>
    <name evidence="1" type="primary">Necator_chrII.g7663</name>
    <name evidence="1" type="ORF">RB195_019869</name>
</gene>
<organism evidence="1 2">
    <name type="scientific">Necator americanus</name>
    <name type="common">Human hookworm</name>
    <dbReference type="NCBI Taxonomy" id="51031"/>
    <lineage>
        <taxon>Eukaryota</taxon>
        <taxon>Metazoa</taxon>
        <taxon>Ecdysozoa</taxon>
        <taxon>Nematoda</taxon>
        <taxon>Chromadorea</taxon>
        <taxon>Rhabditida</taxon>
        <taxon>Rhabditina</taxon>
        <taxon>Rhabditomorpha</taxon>
        <taxon>Strongyloidea</taxon>
        <taxon>Ancylostomatidae</taxon>
        <taxon>Bunostominae</taxon>
        <taxon>Necator</taxon>
    </lineage>
</organism>
<keyword evidence="2" id="KW-1185">Reference proteome</keyword>
<evidence type="ECO:0000313" key="2">
    <source>
        <dbReference type="Proteomes" id="UP001303046"/>
    </source>
</evidence>
<protein>
    <recommendedName>
        <fullName evidence="3">Ig-like domain-containing protein</fullName>
    </recommendedName>
</protein>
<comment type="caution">
    <text evidence="1">The sequence shown here is derived from an EMBL/GenBank/DDBJ whole genome shotgun (WGS) entry which is preliminary data.</text>
</comment>
<accession>A0ABR1CI31</accession>
<sequence>MGSDCRVLLPKAAIDSVAKLADNGGLPPPRSRFVCSLKLTRDTTRIWSSVKWVNSGQHTSSKIHTIASGTEINPLVRPSSAYDDCKLLLAIDVD</sequence>
<evidence type="ECO:0000313" key="1">
    <source>
        <dbReference type="EMBL" id="KAK6737427.1"/>
    </source>
</evidence>
<dbReference type="Proteomes" id="UP001303046">
    <property type="component" value="Unassembled WGS sequence"/>
</dbReference>
<evidence type="ECO:0008006" key="3">
    <source>
        <dbReference type="Google" id="ProtNLM"/>
    </source>
</evidence>